<evidence type="ECO:0000256" key="3">
    <source>
        <dbReference type="ARBA" id="ARBA00012132"/>
    </source>
</evidence>
<evidence type="ECO:0000256" key="11">
    <source>
        <dbReference type="SAM" id="Phobius"/>
    </source>
</evidence>
<evidence type="ECO:0000256" key="5">
    <source>
        <dbReference type="ARBA" id="ARBA00022692"/>
    </source>
</evidence>
<keyword evidence="7" id="KW-0256">Endoplasmic reticulum</keyword>
<evidence type="ECO:0000313" key="13">
    <source>
        <dbReference type="Proteomes" id="UP001465755"/>
    </source>
</evidence>
<comment type="similarity">
    <text evidence="2">Belongs to the polyprenol kinase family.</text>
</comment>
<feature type="region of interest" description="Disordered" evidence="10">
    <location>
        <begin position="377"/>
        <end position="405"/>
    </location>
</feature>
<evidence type="ECO:0000256" key="1">
    <source>
        <dbReference type="ARBA" id="ARBA00004477"/>
    </source>
</evidence>
<evidence type="ECO:0000256" key="9">
    <source>
        <dbReference type="ARBA" id="ARBA00023136"/>
    </source>
</evidence>
<evidence type="ECO:0000256" key="6">
    <source>
        <dbReference type="ARBA" id="ARBA00022777"/>
    </source>
</evidence>
<proteinExistence type="inferred from homology"/>
<dbReference type="AlphaFoldDB" id="A0AAW1NW54"/>
<dbReference type="EMBL" id="JALJOQ010000120">
    <property type="protein sequence ID" value="KAK9795962.1"/>
    <property type="molecule type" value="Genomic_DNA"/>
</dbReference>
<keyword evidence="8 11" id="KW-1133">Transmembrane helix</keyword>
<feature type="transmembrane region" description="Helical" evidence="11">
    <location>
        <begin position="186"/>
        <end position="206"/>
    </location>
</feature>
<reference evidence="12 13" key="1">
    <citation type="journal article" date="2024" name="Nat. Commun.">
        <title>Phylogenomics reveals the evolutionary origins of lichenization in chlorophyte algae.</title>
        <authorList>
            <person name="Puginier C."/>
            <person name="Libourel C."/>
            <person name="Otte J."/>
            <person name="Skaloud P."/>
            <person name="Haon M."/>
            <person name="Grisel S."/>
            <person name="Petersen M."/>
            <person name="Berrin J.G."/>
            <person name="Delaux P.M."/>
            <person name="Dal Grande F."/>
            <person name="Keller J."/>
        </authorList>
    </citation>
    <scope>NUCLEOTIDE SEQUENCE [LARGE SCALE GENOMIC DNA]</scope>
    <source>
        <strain evidence="12 13">SAG 2036</strain>
    </source>
</reference>
<feature type="compositionally biased region" description="Polar residues" evidence="10">
    <location>
        <begin position="146"/>
        <end position="159"/>
    </location>
</feature>
<keyword evidence="9 11" id="KW-0472">Membrane</keyword>
<sequence>MASHRAVGEAAVIATTVCRVSVCLGLSNRELGGLALALAILCLVAIWQDFKSATRAAERQRISFLGYAVRQASSDGVAVGAIAVPCTLSALLNTFRHTSSSSWALFTLQSSLTASFAMLGLAWMDQGNPQHARNETSYERLPNPEPQQASVDASFSGTSGHAAKRSHVNSSVQEQADDAHALAGDWWQWGLLLAGLALVLSPVLPLTAEASPGSQGHVLEGSHLDGWVQLQPASSRSFERHIKLGVSAVGVAVNASAAAGSLHLMLRNLPDCFTFGEAMVLAQALTYLMTDVLLLMASLMSHRMDGSCIQGVLTRNWQLSGHHIRLPGCQSPAWAPYDVTARTDIGLFVEMLLFAAVVCALIVTPLARSLFSDAAGPAPEHGSDREGTEAAAEASAGWGNQAQGPNRSWQKVAICAKGALLLCLLATAAAVAVRPALLALQYATGTRRRMAVLLSWVAMLAVALPLMDRLARSQQVPTIIVRKGYHILALALFLPALLLEPQLLALSLGIAAAALAAAEILRVGRFPLIGARIHSFMTAFIDSRDCGLLLISHFSLLLGMAAPIWLALPLIASGSDDLSFVSTAQPWLTVIGSCLLEAVTTQLDNIFLPLHHCTLLALG</sequence>
<feature type="transmembrane region" description="Helical" evidence="11">
    <location>
        <begin position="31"/>
        <end position="50"/>
    </location>
</feature>
<evidence type="ECO:0000256" key="10">
    <source>
        <dbReference type="SAM" id="MobiDB-lite"/>
    </source>
</evidence>
<evidence type="ECO:0000256" key="2">
    <source>
        <dbReference type="ARBA" id="ARBA00010794"/>
    </source>
</evidence>
<comment type="subcellular location">
    <subcellularLocation>
        <location evidence="1">Endoplasmic reticulum membrane</location>
        <topology evidence="1">Multi-pass membrane protein</topology>
    </subcellularLocation>
</comment>
<keyword evidence="4" id="KW-0808">Transferase</keyword>
<feature type="region of interest" description="Disordered" evidence="10">
    <location>
        <begin position="130"/>
        <end position="167"/>
    </location>
</feature>
<gene>
    <name evidence="12" type="ORF">WJX73_008372</name>
</gene>
<evidence type="ECO:0000256" key="7">
    <source>
        <dbReference type="ARBA" id="ARBA00022824"/>
    </source>
</evidence>
<dbReference type="PANTHER" id="PTHR13205:SF15">
    <property type="entry name" value="DOLICHOL KINASE"/>
    <property type="match status" value="1"/>
</dbReference>
<dbReference type="GO" id="GO:0043048">
    <property type="term" value="P:dolichyl monophosphate biosynthetic process"/>
    <property type="evidence" value="ECO:0007669"/>
    <property type="project" value="TreeGrafter"/>
</dbReference>
<feature type="transmembrane region" description="Helical" evidence="11">
    <location>
        <begin position="449"/>
        <end position="467"/>
    </location>
</feature>
<keyword evidence="13" id="KW-1185">Reference proteome</keyword>
<protein>
    <recommendedName>
        <fullName evidence="3">dolichol kinase</fullName>
        <ecNumber evidence="3">2.7.1.108</ecNumber>
    </recommendedName>
</protein>
<feature type="transmembrane region" description="Helical" evidence="11">
    <location>
        <begin position="419"/>
        <end position="443"/>
    </location>
</feature>
<evidence type="ECO:0000256" key="4">
    <source>
        <dbReference type="ARBA" id="ARBA00022679"/>
    </source>
</evidence>
<organism evidence="12 13">
    <name type="scientific">Symbiochloris irregularis</name>
    <dbReference type="NCBI Taxonomy" id="706552"/>
    <lineage>
        <taxon>Eukaryota</taxon>
        <taxon>Viridiplantae</taxon>
        <taxon>Chlorophyta</taxon>
        <taxon>core chlorophytes</taxon>
        <taxon>Trebouxiophyceae</taxon>
        <taxon>Trebouxiales</taxon>
        <taxon>Trebouxiaceae</taxon>
        <taxon>Symbiochloris</taxon>
    </lineage>
</organism>
<feature type="transmembrane region" description="Helical" evidence="11">
    <location>
        <begin position="546"/>
        <end position="568"/>
    </location>
</feature>
<feature type="transmembrane region" description="Helical" evidence="11">
    <location>
        <begin position="504"/>
        <end position="525"/>
    </location>
</feature>
<feature type="compositionally biased region" description="Low complexity" evidence="10">
    <location>
        <begin position="389"/>
        <end position="402"/>
    </location>
</feature>
<evidence type="ECO:0000256" key="8">
    <source>
        <dbReference type="ARBA" id="ARBA00022989"/>
    </source>
</evidence>
<keyword evidence="6" id="KW-0418">Kinase</keyword>
<feature type="transmembrane region" description="Helical" evidence="11">
    <location>
        <begin position="103"/>
        <end position="124"/>
    </location>
</feature>
<evidence type="ECO:0000313" key="12">
    <source>
        <dbReference type="EMBL" id="KAK9795962.1"/>
    </source>
</evidence>
<accession>A0AAW1NW54</accession>
<dbReference type="GO" id="GO:0004168">
    <property type="term" value="F:dolichol kinase activity"/>
    <property type="evidence" value="ECO:0007669"/>
    <property type="project" value="UniProtKB-EC"/>
</dbReference>
<dbReference type="InterPro" id="IPR032974">
    <property type="entry name" value="Polypren_kinase"/>
</dbReference>
<name>A0AAW1NW54_9CHLO</name>
<feature type="transmembrane region" description="Helical" evidence="11">
    <location>
        <begin position="278"/>
        <end position="297"/>
    </location>
</feature>
<comment type="caution">
    <text evidence="12">The sequence shown here is derived from an EMBL/GenBank/DDBJ whole genome shotgun (WGS) entry which is preliminary data.</text>
</comment>
<dbReference type="EC" id="2.7.1.108" evidence="3"/>
<dbReference type="GO" id="GO:0005789">
    <property type="term" value="C:endoplasmic reticulum membrane"/>
    <property type="evidence" value="ECO:0007669"/>
    <property type="project" value="UniProtKB-SubCell"/>
</dbReference>
<dbReference type="Proteomes" id="UP001465755">
    <property type="component" value="Unassembled WGS sequence"/>
</dbReference>
<dbReference type="PANTHER" id="PTHR13205">
    <property type="entry name" value="TRANSMEMBRANE PROTEIN 15-RELATED"/>
    <property type="match status" value="1"/>
</dbReference>
<keyword evidence="5 11" id="KW-0812">Transmembrane</keyword>
<feature type="transmembrane region" description="Helical" evidence="11">
    <location>
        <begin position="244"/>
        <end position="266"/>
    </location>
</feature>